<accession>A0A1Q8Q3I8</accession>
<dbReference type="InterPro" id="IPR010064">
    <property type="entry name" value="HK97-gp10_tail"/>
</dbReference>
<dbReference type="RefSeq" id="WP_075399064.1">
    <property type="nucleotide sequence ID" value="NZ_MSDU01000028.1"/>
</dbReference>
<gene>
    <name evidence="1" type="ORF">BTO30_12460</name>
</gene>
<dbReference type="STRING" id="1714264.BTO30_12460"/>
<comment type="caution">
    <text evidence="1">The sequence shown here is derived from an EMBL/GenBank/DDBJ whole genome shotgun (WGS) entry which is preliminary data.</text>
</comment>
<sequence>MVKIGDLSNEIAKQLSRYTKDVEDAVEVAKEEVAKNAVAELKEKSPKLTGRYAKGWALKKVDGRHVIYNRTDGQLTHLLEFGHVKAGGGRVPARVHIRPAEEKAINEFVDRVEKAIRS</sequence>
<protein>
    <recommendedName>
        <fullName evidence="3">HK97 gp10 family phage protein</fullName>
    </recommendedName>
</protein>
<evidence type="ECO:0000313" key="1">
    <source>
        <dbReference type="EMBL" id="OLN21904.1"/>
    </source>
</evidence>
<dbReference type="OrthoDB" id="1696709at2"/>
<keyword evidence="2" id="KW-1185">Reference proteome</keyword>
<organism evidence="1 2">
    <name type="scientific">Domibacillus antri</name>
    <dbReference type="NCBI Taxonomy" id="1714264"/>
    <lineage>
        <taxon>Bacteria</taxon>
        <taxon>Bacillati</taxon>
        <taxon>Bacillota</taxon>
        <taxon>Bacilli</taxon>
        <taxon>Bacillales</taxon>
        <taxon>Bacillaceae</taxon>
        <taxon>Domibacillus</taxon>
    </lineage>
</organism>
<dbReference type="AlphaFoldDB" id="A0A1Q8Q3I8"/>
<dbReference type="EMBL" id="MSDU01000028">
    <property type="protein sequence ID" value="OLN21904.1"/>
    <property type="molecule type" value="Genomic_DNA"/>
</dbReference>
<dbReference type="Pfam" id="PF04883">
    <property type="entry name" value="HK97-gp10_like"/>
    <property type="match status" value="1"/>
</dbReference>
<dbReference type="Proteomes" id="UP000185568">
    <property type="component" value="Unassembled WGS sequence"/>
</dbReference>
<name>A0A1Q8Q3I8_9BACI</name>
<proteinExistence type="predicted"/>
<evidence type="ECO:0000313" key="2">
    <source>
        <dbReference type="Proteomes" id="UP000185568"/>
    </source>
</evidence>
<reference evidence="1 2" key="1">
    <citation type="submission" date="2016-12" db="EMBL/GenBank/DDBJ databases">
        <title>Domibacillus antri genome sequencing.</title>
        <authorList>
            <person name="Verma A."/>
            <person name="Krishnamurthi S."/>
        </authorList>
    </citation>
    <scope>NUCLEOTIDE SEQUENCE [LARGE SCALE GENOMIC DNA]</scope>
    <source>
        <strain evidence="1 2">XD80</strain>
    </source>
</reference>
<evidence type="ECO:0008006" key="3">
    <source>
        <dbReference type="Google" id="ProtNLM"/>
    </source>
</evidence>